<protein>
    <submittedName>
        <fullName evidence="1">Uncharacterized protein</fullName>
    </submittedName>
</protein>
<dbReference type="Proteomes" id="UP000092445">
    <property type="component" value="Unassembled WGS sequence"/>
</dbReference>
<name>A0A1A9Z5M9_GLOPL</name>
<dbReference type="AlphaFoldDB" id="A0A1A9Z5M9"/>
<reference evidence="1" key="2">
    <citation type="submission" date="2020-05" db="UniProtKB">
        <authorList>
            <consortium name="EnsemblMetazoa"/>
        </authorList>
    </citation>
    <scope>IDENTIFICATION</scope>
    <source>
        <strain evidence="1">IAEA</strain>
    </source>
</reference>
<keyword evidence="2" id="KW-1185">Reference proteome</keyword>
<proteinExistence type="predicted"/>
<reference evidence="2" key="1">
    <citation type="submission" date="2014-03" db="EMBL/GenBank/DDBJ databases">
        <authorList>
            <person name="Aksoy S."/>
            <person name="Warren W."/>
            <person name="Wilson R.K."/>
        </authorList>
    </citation>
    <scope>NUCLEOTIDE SEQUENCE [LARGE SCALE GENOMIC DNA]</scope>
    <source>
        <strain evidence="2">IAEA</strain>
    </source>
</reference>
<organism evidence="1 2">
    <name type="scientific">Glossina pallidipes</name>
    <name type="common">Tsetse fly</name>
    <dbReference type="NCBI Taxonomy" id="7398"/>
    <lineage>
        <taxon>Eukaryota</taxon>
        <taxon>Metazoa</taxon>
        <taxon>Ecdysozoa</taxon>
        <taxon>Arthropoda</taxon>
        <taxon>Hexapoda</taxon>
        <taxon>Insecta</taxon>
        <taxon>Pterygota</taxon>
        <taxon>Neoptera</taxon>
        <taxon>Endopterygota</taxon>
        <taxon>Diptera</taxon>
        <taxon>Brachycera</taxon>
        <taxon>Muscomorpha</taxon>
        <taxon>Hippoboscoidea</taxon>
        <taxon>Glossinidae</taxon>
        <taxon>Glossina</taxon>
    </lineage>
</organism>
<evidence type="ECO:0000313" key="2">
    <source>
        <dbReference type="Proteomes" id="UP000092445"/>
    </source>
</evidence>
<accession>A0A1A9Z5M9</accession>
<sequence length="114" mass="12663">MTGLSLTHIQTIQWCLLPSTAKSPLAQNANLKPDFLTTGSINQLAAVTDNIKQRPHKTIASSLPVELIAEEVIKPFSVKLNSARKQTQRYVKINDKPQPLRLGVCYCLTPVAYY</sequence>
<dbReference type="EnsemblMetazoa" id="GPAI004596-RA">
    <property type="protein sequence ID" value="GPAI004596-PA"/>
    <property type="gene ID" value="GPAI004596"/>
</dbReference>
<evidence type="ECO:0000313" key="1">
    <source>
        <dbReference type="EnsemblMetazoa" id="GPAI004596-PA"/>
    </source>
</evidence>
<dbReference type="VEuPathDB" id="VectorBase:GPAI004596"/>